<dbReference type="AlphaFoldDB" id="A0AAE0H8F8"/>
<dbReference type="RefSeq" id="XP_062655306.1">
    <property type="nucleotide sequence ID" value="XM_062804608.1"/>
</dbReference>
<keyword evidence="3" id="KW-0862">Zinc</keyword>
<organism evidence="6 7">
    <name type="scientific">Chaetomium fimeti</name>
    <dbReference type="NCBI Taxonomy" id="1854472"/>
    <lineage>
        <taxon>Eukaryota</taxon>
        <taxon>Fungi</taxon>
        <taxon>Dikarya</taxon>
        <taxon>Ascomycota</taxon>
        <taxon>Pezizomycotina</taxon>
        <taxon>Sordariomycetes</taxon>
        <taxon>Sordariomycetidae</taxon>
        <taxon>Sordariales</taxon>
        <taxon>Chaetomiaceae</taxon>
        <taxon>Chaetomium</taxon>
    </lineage>
</organism>
<dbReference type="InterPro" id="IPR002893">
    <property type="entry name" value="Znf_MYND"/>
</dbReference>
<dbReference type="InterPro" id="IPR027974">
    <property type="entry name" value="DUF4470"/>
</dbReference>
<evidence type="ECO:0000256" key="1">
    <source>
        <dbReference type="ARBA" id="ARBA00022723"/>
    </source>
</evidence>
<evidence type="ECO:0000256" key="3">
    <source>
        <dbReference type="ARBA" id="ARBA00022833"/>
    </source>
</evidence>
<protein>
    <recommendedName>
        <fullName evidence="5">MYND-type domain-containing protein</fullName>
    </recommendedName>
</protein>
<accession>A0AAE0H8F8</accession>
<dbReference type="Proteomes" id="UP001278766">
    <property type="component" value="Unassembled WGS sequence"/>
</dbReference>
<dbReference type="GeneID" id="87841556"/>
<evidence type="ECO:0000256" key="4">
    <source>
        <dbReference type="PROSITE-ProRule" id="PRU00134"/>
    </source>
</evidence>
<evidence type="ECO:0000256" key="2">
    <source>
        <dbReference type="ARBA" id="ARBA00022771"/>
    </source>
</evidence>
<name>A0AAE0H8F8_9PEZI</name>
<reference evidence="6" key="1">
    <citation type="journal article" date="2023" name="Mol. Phylogenet. Evol.">
        <title>Genome-scale phylogeny and comparative genomics of the fungal order Sordariales.</title>
        <authorList>
            <person name="Hensen N."/>
            <person name="Bonometti L."/>
            <person name="Westerberg I."/>
            <person name="Brannstrom I.O."/>
            <person name="Guillou S."/>
            <person name="Cros-Aarteil S."/>
            <person name="Calhoun S."/>
            <person name="Haridas S."/>
            <person name="Kuo A."/>
            <person name="Mondo S."/>
            <person name="Pangilinan J."/>
            <person name="Riley R."/>
            <person name="LaButti K."/>
            <person name="Andreopoulos B."/>
            <person name="Lipzen A."/>
            <person name="Chen C."/>
            <person name="Yan M."/>
            <person name="Daum C."/>
            <person name="Ng V."/>
            <person name="Clum A."/>
            <person name="Steindorff A."/>
            <person name="Ohm R.A."/>
            <person name="Martin F."/>
            <person name="Silar P."/>
            <person name="Natvig D.O."/>
            <person name="Lalanne C."/>
            <person name="Gautier V."/>
            <person name="Ament-Velasquez S.L."/>
            <person name="Kruys A."/>
            <person name="Hutchinson M.I."/>
            <person name="Powell A.J."/>
            <person name="Barry K."/>
            <person name="Miller A.N."/>
            <person name="Grigoriev I.V."/>
            <person name="Debuchy R."/>
            <person name="Gladieux P."/>
            <person name="Hiltunen Thoren M."/>
            <person name="Johannesson H."/>
        </authorList>
    </citation>
    <scope>NUCLEOTIDE SEQUENCE</scope>
    <source>
        <strain evidence="6">CBS 168.71</strain>
    </source>
</reference>
<dbReference type="SUPFAM" id="SSF144232">
    <property type="entry name" value="HIT/MYND zinc finger-like"/>
    <property type="match status" value="1"/>
</dbReference>
<evidence type="ECO:0000313" key="6">
    <source>
        <dbReference type="EMBL" id="KAK3291792.1"/>
    </source>
</evidence>
<proteinExistence type="predicted"/>
<dbReference type="PROSITE" id="PS50865">
    <property type="entry name" value="ZF_MYND_2"/>
    <property type="match status" value="1"/>
</dbReference>
<gene>
    <name evidence="6" type="ORF">B0H64DRAFT_408045</name>
</gene>
<dbReference type="EMBL" id="JAUEPN010000008">
    <property type="protein sequence ID" value="KAK3291792.1"/>
    <property type="molecule type" value="Genomic_DNA"/>
</dbReference>
<feature type="domain" description="MYND-type" evidence="5">
    <location>
        <begin position="8"/>
        <end position="54"/>
    </location>
</feature>
<evidence type="ECO:0000259" key="5">
    <source>
        <dbReference type="PROSITE" id="PS50865"/>
    </source>
</evidence>
<dbReference type="Pfam" id="PF14737">
    <property type="entry name" value="DUF4470"/>
    <property type="match status" value="1"/>
</dbReference>
<reference evidence="6" key="2">
    <citation type="submission" date="2023-06" db="EMBL/GenBank/DDBJ databases">
        <authorList>
            <consortium name="Lawrence Berkeley National Laboratory"/>
            <person name="Haridas S."/>
            <person name="Hensen N."/>
            <person name="Bonometti L."/>
            <person name="Westerberg I."/>
            <person name="Brannstrom I.O."/>
            <person name="Guillou S."/>
            <person name="Cros-Aarteil S."/>
            <person name="Calhoun S."/>
            <person name="Kuo A."/>
            <person name="Mondo S."/>
            <person name="Pangilinan J."/>
            <person name="Riley R."/>
            <person name="Labutti K."/>
            <person name="Andreopoulos B."/>
            <person name="Lipzen A."/>
            <person name="Chen C."/>
            <person name="Yanf M."/>
            <person name="Daum C."/>
            <person name="Ng V."/>
            <person name="Clum A."/>
            <person name="Steindorff A."/>
            <person name="Ohm R."/>
            <person name="Martin F."/>
            <person name="Silar P."/>
            <person name="Natvig D."/>
            <person name="Lalanne C."/>
            <person name="Gautier V."/>
            <person name="Ament-Velasquez S.L."/>
            <person name="Kruys A."/>
            <person name="Hutchinson M.I."/>
            <person name="Powell A.J."/>
            <person name="Barry K."/>
            <person name="Miller A.N."/>
            <person name="Grigoriev I.V."/>
            <person name="Debuchy R."/>
            <person name="Gladieux P."/>
            <person name="Thoren M.H."/>
            <person name="Johannesson H."/>
        </authorList>
    </citation>
    <scope>NUCLEOTIDE SEQUENCE</scope>
    <source>
        <strain evidence="6">CBS 168.71</strain>
    </source>
</reference>
<keyword evidence="7" id="KW-1185">Reference proteome</keyword>
<comment type="caution">
    <text evidence="6">The sequence shown here is derived from an EMBL/GenBank/DDBJ whole genome shotgun (WGS) entry which is preliminary data.</text>
</comment>
<sequence>MTTSPGNMYACANAAPGSPACTKKGVFACGKCLLVSYCGKECQTAHWPVHKTVHKSPASKSNWRPAWDIEGREPAWAVGEARNNAHNPYGGNLYLWGNVPAIDVLRLSDNEGAGYSDDIELLFAASGDLRNVVKTIVDLSATVTQPVHATINDREIAVVARNAIWLLFALSTPSEPTADDNGQLDAAEMLIHLWYSAFMPKEVLSAVQKAVKPLVAEVCAKIKDKDSATRLGKTWQFPSGRSLRLVLKRDQWLAVEKMLDVPQGFTFDKANTVRHGVTLAPERADYRDRWDFKEATASIRMAKRQFREDGLLLPFGHPRDLFKTPNMTLFQGSETWLMDDKADPLSGWPVLEVDHRPCPAKQDCYGKLHAYLREVFGKFVKSLTTVHVSFEMHCLDAGDLKGHLDCDRYTRIEVSNITDKCHLGLRSTLTSLMPLLQPPQRDPHATLISLLLNAVMEMVKTLGAEKTSMSQISDKVLKYLPVTDFASLMNPSGAEMVRIWDARTFFLDVDNFIELYRAMANFEAIATQSGAAEKEHNSIVEKCPLRLKRQLGQDGAQEEFSAMLGSSCTGLERYMEWTRVVPGTMAGNKQKRGDGHSLTGA</sequence>
<dbReference type="GO" id="GO:0008270">
    <property type="term" value="F:zinc ion binding"/>
    <property type="evidence" value="ECO:0007669"/>
    <property type="project" value="UniProtKB-KW"/>
</dbReference>
<keyword evidence="1" id="KW-0479">Metal-binding</keyword>
<evidence type="ECO:0000313" key="7">
    <source>
        <dbReference type="Proteomes" id="UP001278766"/>
    </source>
</evidence>
<dbReference type="Gene3D" id="6.10.140.2220">
    <property type="match status" value="1"/>
</dbReference>
<keyword evidence="2 4" id="KW-0863">Zinc-finger</keyword>
<dbReference type="Pfam" id="PF01753">
    <property type="entry name" value="zf-MYND"/>
    <property type="match status" value="1"/>
</dbReference>